<dbReference type="Gene3D" id="2.60.120.1440">
    <property type="match status" value="1"/>
</dbReference>
<reference evidence="6 7" key="1">
    <citation type="journal article" date="2022" name="Syst. Appl. Microbiol.">
        <title>Rhodopirellula aestuarii sp. nov., a novel member of the genus Rhodopirellula isolated from brackish sediments collected in the Tagus River estuary, Portugal.</title>
        <authorList>
            <person name="Vitorino I.R."/>
            <person name="Klimek D."/>
            <person name="Calusinska M."/>
            <person name="Lobo-da-Cunha A."/>
            <person name="Vasconcelos V."/>
            <person name="Lage O.M."/>
        </authorList>
    </citation>
    <scope>NUCLEOTIDE SEQUENCE [LARGE SCALE GENOMIC DNA]</scope>
    <source>
        <strain evidence="6 7">ICT_H3.1</strain>
    </source>
</reference>
<feature type="transmembrane region" description="Helical" evidence="4">
    <location>
        <begin position="101"/>
        <end position="120"/>
    </location>
</feature>
<evidence type="ECO:0000313" key="7">
    <source>
        <dbReference type="Proteomes" id="UP001202961"/>
    </source>
</evidence>
<feature type="domain" description="Carbohydrate-binding module family 96" evidence="5">
    <location>
        <begin position="309"/>
        <end position="413"/>
    </location>
</feature>
<comment type="subcellular location">
    <subcellularLocation>
        <location evidence="1">Secreted</location>
    </subcellularLocation>
</comment>
<evidence type="ECO:0000256" key="2">
    <source>
        <dbReference type="ARBA" id="ARBA00022525"/>
    </source>
</evidence>
<dbReference type="Pfam" id="PF24517">
    <property type="entry name" value="CBM96"/>
    <property type="match status" value="1"/>
</dbReference>
<keyword evidence="2" id="KW-0964">Secreted</keyword>
<keyword evidence="7" id="KW-1185">Reference proteome</keyword>
<keyword evidence="3" id="KW-0732">Signal</keyword>
<evidence type="ECO:0000256" key="4">
    <source>
        <dbReference type="SAM" id="Phobius"/>
    </source>
</evidence>
<proteinExistence type="predicted"/>
<dbReference type="PANTHER" id="PTHR30273:SF2">
    <property type="entry name" value="PROTEIN FECR"/>
    <property type="match status" value="1"/>
</dbReference>
<keyword evidence="4" id="KW-0472">Membrane</keyword>
<evidence type="ECO:0000256" key="3">
    <source>
        <dbReference type="ARBA" id="ARBA00022729"/>
    </source>
</evidence>
<dbReference type="InterPro" id="IPR055372">
    <property type="entry name" value="CBM96"/>
</dbReference>
<organism evidence="6 7">
    <name type="scientific">Aporhodopirellula aestuarii</name>
    <dbReference type="NCBI Taxonomy" id="2950107"/>
    <lineage>
        <taxon>Bacteria</taxon>
        <taxon>Pseudomonadati</taxon>
        <taxon>Planctomycetota</taxon>
        <taxon>Planctomycetia</taxon>
        <taxon>Pirellulales</taxon>
        <taxon>Pirellulaceae</taxon>
        <taxon>Aporhodopirellula</taxon>
    </lineage>
</organism>
<keyword evidence="4" id="KW-1133">Transmembrane helix</keyword>
<accession>A0ABT0TZB8</accession>
<evidence type="ECO:0000259" key="5">
    <source>
        <dbReference type="Pfam" id="PF24517"/>
    </source>
</evidence>
<dbReference type="Proteomes" id="UP001202961">
    <property type="component" value="Unassembled WGS sequence"/>
</dbReference>
<keyword evidence="4" id="KW-0812">Transmembrane</keyword>
<evidence type="ECO:0000256" key="1">
    <source>
        <dbReference type="ARBA" id="ARBA00004613"/>
    </source>
</evidence>
<sequence length="502" mass="55307">MDQQRRRELFELCDAVREQTVTDAQWGRLQELVADPESREFYVEYMMMGSHLSHVLDGYHAESNENLAVPGQKMLDTLFQQSVSGDGNCVVQPSGRRWSTLIVYAVAMSLVLVAFWWGGFNSRAREPNAFATVTSLTHCKWGTSTLPTHRGARLAEGELELLEGLAKIELDNGVKLSLEGPVSLRLESLTLCEVSSGLLLAAVPGAEIGFRVITPTSEVLDLGTEFSVRVEDGGRTGVRVLSGEVDVTNRSSGESHRLVETQMISVNASNIDRSDDAMEVSIPSQETRPEPAEGIKTRLITTAQGRGRDAFVWRELSSGYESDEMLLLKHCVSHRSEWDRKVYVSFDVESAKELEIDSAELRFTLVPSELGYVTRQKDAVCRVYGIVDESLDDWDEQSINWQNAPANASAADAVDPNLTIPLGSFVIPQGIQTGSVGLKSKSIREFIESDTNGVITLIVVRETRENHWDGGGLVHAFASKEHPSAFPPAIRLVGRQSNSQAN</sequence>
<gene>
    <name evidence="6" type="ORF">NB063_04290</name>
</gene>
<dbReference type="EMBL" id="JAMQBK010000014">
    <property type="protein sequence ID" value="MCM2369836.1"/>
    <property type="molecule type" value="Genomic_DNA"/>
</dbReference>
<name>A0ABT0TZB8_9BACT</name>
<dbReference type="NCBIfam" id="NF033679">
    <property type="entry name" value="DNRLRE_dom"/>
    <property type="match status" value="1"/>
</dbReference>
<evidence type="ECO:0000313" key="6">
    <source>
        <dbReference type="EMBL" id="MCM2369836.1"/>
    </source>
</evidence>
<protein>
    <submittedName>
        <fullName evidence="6">DNRLRE domain-containing protein</fullName>
    </submittedName>
</protein>
<dbReference type="RefSeq" id="WP_250927507.1">
    <property type="nucleotide sequence ID" value="NZ_JAMQBK010000014.1"/>
</dbReference>
<comment type="caution">
    <text evidence="6">The sequence shown here is derived from an EMBL/GenBank/DDBJ whole genome shotgun (WGS) entry which is preliminary data.</text>
</comment>
<dbReference type="PANTHER" id="PTHR30273">
    <property type="entry name" value="PERIPLASMIC SIGNAL SENSOR AND SIGMA FACTOR ACTIVATOR FECR-RELATED"/>
    <property type="match status" value="1"/>
</dbReference>
<dbReference type="InterPro" id="IPR012373">
    <property type="entry name" value="Ferrdict_sens_TM"/>
</dbReference>